<evidence type="ECO:0000313" key="1">
    <source>
        <dbReference type="EMBL" id="PWG59637.1"/>
    </source>
</evidence>
<protein>
    <submittedName>
        <fullName evidence="1">Uncharacterized protein</fullName>
    </submittedName>
</protein>
<comment type="caution">
    <text evidence="1">The sequence shown here is derived from an EMBL/GenBank/DDBJ whole genome shotgun (WGS) entry which is preliminary data.</text>
</comment>
<gene>
    <name evidence="1" type="ORF">DF200_06690</name>
</gene>
<organism evidence="1 2">
    <name type="scientific">Bifidobacterium catulorum</name>
    <dbReference type="NCBI Taxonomy" id="1630173"/>
    <lineage>
        <taxon>Bacteria</taxon>
        <taxon>Bacillati</taxon>
        <taxon>Actinomycetota</taxon>
        <taxon>Actinomycetes</taxon>
        <taxon>Bifidobacteriales</taxon>
        <taxon>Bifidobacteriaceae</taxon>
        <taxon>Bifidobacterium</taxon>
    </lineage>
</organism>
<proteinExistence type="predicted"/>
<accession>A0A2U2MS00</accession>
<dbReference type="Proteomes" id="UP000245753">
    <property type="component" value="Unassembled WGS sequence"/>
</dbReference>
<reference evidence="1 2" key="1">
    <citation type="journal article" date="2018" name="Int. J. Syst. Evol. Microbiol.">
        <title>Bifidobacterium catulorum sp. nov., a novel taxon from the faeces of the baby common marmoset (Callithrix jacchus).</title>
        <authorList>
            <person name="Modesto M."/>
            <person name="Michelini S."/>
            <person name="Oki K."/>
            <person name="Biavati B."/>
            <person name="Watanabe K."/>
            <person name="Mattarelli P."/>
        </authorList>
    </citation>
    <scope>NUCLEOTIDE SEQUENCE [LARGE SCALE GENOMIC DNA]</scope>
    <source>
        <strain evidence="1 2">MRM 8.19</strain>
    </source>
</reference>
<evidence type="ECO:0000313" key="2">
    <source>
        <dbReference type="Proteomes" id="UP000245753"/>
    </source>
</evidence>
<dbReference type="AlphaFoldDB" id="A0A2U2MS00"/>
<sequence length="268" mass="30756">MARRRTLLLLVEGTSDANALAAPLQNLFDNAVIGDQEVHCDVMTARLFPEPFRDKHGFVPGRDVTVTVGKLVDEYIAADRQVTDLGWIAHITDLDGAYVPDSAVIEDSGMDDREYGLNQIRVKNRDRALEVAEEKCRCTDMLVNWSDGYRRRIKETQDWLVPYRLFYMSRNLEHALHDDVGSLEADQKEGKAADFAFAYQNDADGFRAKLDELAQLHGSMPDWRSSWDYARDRSSFHSLERGSNLKWIEEFLQSHAAGPVPRRRRQRR</sequence>
<keyword evidence="2" id="KW-1185">Reference proteome</keyword>
<dbReference type="EMBL" id="QFFN01000016">
    <property type="protein sequence ID" value="PWG59637.1"/>
    <property type="molecule type" value="Genomic_DNA"/>
</dbReference>
<name>A0A2U2MS00_9BIFI</name>